<dbReference type="PANTHER" id="PTHR36113">
    <property type="entry name" value="LYASE, PUTATIVE-RELATED-RELATED"/>
    <property type="match status" value="1"/>
</dbReference>
<dbReference type="SUPFAM" id="SSF54593">
    <property type="entry name" value="Glyoxalase/Bleomycin resistance protein/Dihydroxybiphenyl dioxygenase"/>
    <property type="match status" value="1"/>
</dbReference>
<dbReference type="EC" id="4.4.1.5" evidence="2"/>
<name>A0A484Z880_9ENTR</name>
<evidence type="ECO:0000313" key="3">
    <source>
        <dbReference type="Proteomes" id="UP000351155"/>
    </source>
</evidence>
<dbReference type="Pfam" id="PF00903">
    <property type="entry name" value="Glyoxalase"/>
    <property type="match status" value="1"/>
</dbReference>
<dbReference type="Proteomes" id="UP000351155">
    <property type="component" value="Unassembled WGS sequence"/>
</dbReference>
<reference evidence="2 3" key="1">
    <citation type="submission" date="2019-03" db="EMBL/GenBank/DDBJ databases">
        <authorList>
            <consortium name="Pathogen Informatics"/>
        </authorList>
    </citation>
    <scope>NUCLEOTIDE SEQUENCE [LARGE SCALE GENOMIC DNA]</scope>
    <source>
        <strain evidence="2 3">NCTC12126</strain>
    </source>
</reference>
<dbReference type="PANTHER" id="PTHR36113:SF1">
    <property type="entry name" value="GLYOXALASE_BLEOMYCIN RESISTANCE PROTEIN_DIOXYGENASE"/>
    <property type="match status" value="1"/>
</dbReference>
<dbReference type="EMBL" id="CAADIW010000076">
    <property type="protein sequence ID" value="VFS44702.1"/>
    <property type="molecule type" value="Genomic_DNA"/>
</dbReference>
<dbReference type="InterPro" id="IPR037523">
    <property type="entry name" value="VOC_core"/>
</dbReference>
<proteinExistence type="predicted"/>
<protein>
    <submittedName>
        <fullName evidence="2">Lactoylglutathione lyase and related lyases</fullName>
        <ecNumber evidence="2">4.4.1.5</ecNumber>
    </submittedName>
</protein>
<sequence length="143" mass="15807">MHIAHVALWTRHLDAQVQFWETVFGGRSNERYVSQNRPGFESHFITLDNGPTIELMTLPDLPDAPAYPEFIGWAHIAIDVGSKANVDSMAAVARASGTLLGAPRLTGDGFYEAVIVDPDGNRIELVGHKRAACWRFAYQPCEV</sequence>
<dbReference type="InterPro" id="IPR051332">
    <property type="entry name" value="Fosfomycin_Res_Enzymes"/>
</dbReference>
<dbReference type="AlphaFoldDB" id="A0A484Z880"/>
<feature type="domain" description="VOC" evidence="1">
    <location>
        <begin position="2"/>
        <end position="128"/>
    </location>
</feature>
<dbReference type="Gene3D" id="3.10.180.10">
    <property type="entry name" value="2,3-Dihydroxybiphenyl 1,2-Dioxygenase, domain 1"/>
    <property type="match status" value="1"/>
</dbReference>
<gene>
    <name evidence="2" type="ORF">NCTC12126_06014</name>
</gene>
<dbReference type="GO" id="GO:0004462">
    <property type="term" value="F:lactoylglutathione lyase activity"/>
    <property type="evidence" value="ECO:0007669"/>
    <property type="project" value="UniProtKB-EC"/>
</dbReference>
<dbReference type="PROSITE" id="PS51819">
    <property type="entry name" value="VOC"/>
    <property type="match status" value="1"/>
</dbReference>
<accession>A0A484Z880</accession>
<dbReference type="InterPro" id="IPR004360">
    <property type="entry name" value="Glyas_Fos-R_dOase_dom"/>
</dbReference>
<keyword evidence="2" id="KW-0456">Lyase</keyword>
<evidence type="ECO:0000313" key="2">
    <source>
        <dbReference type="EMBL" id="VFS44702.1"/>
    </source>
</evidence>
<evidence type="ECO:0000259" key="1">
    <source>
        <dbReference type="PROSITE" id="PS51819"/>
    </source>
</evidence>
<dbReference type="InterPro" id="IPR029068">
    <property type="entry name" value="Glyas_Bleomycin-R_OHBP_Dase"/>
</dbReference>
<organism evidence="2 3">
    <name type="scientific">Enterobacter cancerogenus</name>
    <dbReference type="NCBI Taxonomy" id="69218"/>
    <lineage>
        <taxon>Bacteria</taxon>
        <taxon>Pseudomonadati</taxon>
        <taxon>Pseudomonadota</taxon>
        <taxon>Gammaproteobacteria</taxon>
        <taxon>Enterobacterales</taxon>
        <taxon>Enterobacteriaceae</taxon>
        <taxon>Enterobacter</taxon>
        <taxon>Enterobacter cloacae complex</taxon>
    </lineage>
</organism>